<name>A0A3P8S9M7_AMPPE</name>
<dbReference type="GeneTree" id="ENSGT00390000011425"/>
<accession>A0A3P8S9M7</accession>
<dbReference type="PANTHER" id="PTHR14889">
    <property type="entry name" value="RCG36411"/>
    <property type="match status" value="1"/>
</dbReference>
<evidence type="ECO:0000313" key="1">
    <source>
        <dbReference type="Ensembl" id="ENSAPEP00000008314.1"/>
    </source>
</evidence>
<dbReference type="STRING" id="161767.ENSAPEP00000008314"/>
<organism evidence="1 2">
    <name type="scientific">Amphiprion percula</name>
    <name type="common">Orange clownfish</name>
    <name type="synonym">Lutjanus percula</name>
    <dbReference type="NCBI Taxonomy" id="161767"/>
    <lineage>
        <taxon>Eukaryota</taxon>
        <taxon>Metazoa</taxon>
        <taxon>Chordata</taxon>
        <taxon>Craniata</taxon>
        <taxon>Vertebrata</taxon>
        <taxon>Euteleostomi</taxon>
        <taxon>Actinopterygii</taxon>
        <taxon>Neopterygii</taxon>
        <taxon>Teleostei</taxon>
        <taxon>Neoteleostei</taxon>
        <taxon>Acanthomorphata</taxon>
        <taxon>Ovalentaria</taxon>
        <taxon>Pomacentridae</taxon>
        <taxon>Amphiprion</taxon>
    </lineage>
</organism>
<dbReference type="InterPro" id="IPR027869">
    <property type="entry name" value="TASL"/>
</dbReference>
<reference evidence="1" key="3">
    <citation type="submission" date="2025-09" db="UniProtKB">
        <authorList>
            <consortium name="Ensembl"/>
        </authorList>
    </citation>
    <scope>IDENTIFICATION</scope>
</reference>
<dbReference type="Pfam" id="PF15133">
    <property type="entry name" value="TASL"/>
    <property type="match status" value="1"/>
</dbReference>
<reference evidence="1 2" key="1">
    <citation type="submission" date="2018-03" db="EMBL/GenBank/DDBJ databases">
        <title>Finding Nemo's genes: A chromosome-scale reference assembly of the genome of the orange clownfish Amphiprion percula.</title>
        <authorList>
            <person name="Lehmann R."/>
        </authorList>
    </citation>
    <scope>NUCLEOTIDE SEQUENCE</scope>
</reference>
<proteinExistence type="predicted"/>
<reference evidence="1" key="2">
    <citation type="submission" date="2025-08" db="UniProtKB">
        <authorList>
            <consortium name="Ensembl"/>
        </authorList>
    </citation>
    <scope>IDENTIFICATION</scope>
</reference>
<evidence type="ECO:0000313" key="2">
    <source>
        <dbReference type="Proteomes" id="UP000265080"/>
    </source>
</evidence>
<dbReference type="PANTHER" id="PTHR14889:SF3">
    <property type="entry name" value="TLR ADAPTER INTERACTING WITH SLC15A4 ON THE LYSOSOME"/>
    <property type="match status" value="1"/>
</dbReference>
<dbReference type="OMA" id="CQTIYEN"/>
<dbReference type="Proteomes" id="UP000265080">
    <property type="component" value="Chromosome 12"/>
</dbReference>
<keyword evidence="2" id="KW-1185">Reference proteome</keyword>
<dbReference type="GO" id="GO:0035751">
    <property type="term" value="P:regulation of lysosomal lumen pH"/>
    <property type="evidence" value="ECO:0007669"/>
    <property type="project" value="TreeGrafter"/>
</dbReference>
<dbReference type="GO" id="GO:0034121">
    <property type="term" value="P:regulation of toll-like receptor signaling pathway"/>
    <property type="evidence" value="ECO:0007669"/>
    <property type="project" value="InterPro"/>
</dbReference>
<dbReference type="AlphaFoldDB" id="A0A3P8S9M7"/>
<dbReference type="Ensembl" id="ENSAPET00000008554.1">
    <property type="protein sequence ID" value="ENSAPEP00000008314.1"/>
    <property type="gene ID" value="ENSAPEG00000006002.1"/>
</dbReference>
<sequence>MLCEGRLLSMTYGNLEELDSLPSQKAVLSAYGLPRTAATLIPSSARRTPLVHHGSLEQTGSADNRGASVESYISPLQSLDLQRAHAGRQISPEIEIPAQDRSGGDAPFLVPSFCQSICLNYSDLHIGGDQVLPLSTNDGELRVCTDAQAVGPFLQSCDVPPAVEDSLPGQACQGGLPYPHRGGSNRWRLGSGRDRSFLLQGREGPFSNSLLNHYLEQKLLDLYQQFMMENMAREGAPGSDSDGGPICPLLASELVLTSLDQITLQLSREGNLEAGMAKDMVLSCLLRVAGDMQSSEISTPFLQISNEASREQLTPSAGLQTGAFAHEKSHLFFTFPPHLKLFERPATPFQLRVAVAF</sequence>
<protein>
    <submittedName>
        <fullName evidence="1">TLR adaptor interacting with endolysosomal SLC15A4</fullName>
    </submittedName>
</protein>